<dbReference type="AlphaFoldDB" id="A0A7G5FHS7"/>
<sequence length="186" mass="20490">MSKLTDALNRLIIFLTGLLATGAGALVVALYFDVPIAQQLVDTMRPHEWGTIPQSPWFLVAVSAVGILALLFGVLGLYMNLKRYHIRRVSSPASTPTGAIDYDLSAIAGAIADSFEALPRVIRAHSVARWDRGARVITITVDAEPQVNLRTLEEHAVTAEQDLHRAIRETLDVVFRFHIAPVERKN</sequence>
<dbReference type="EMBL" id="CP059833">
    <property type="protein sequence ID" value="QMV86168.1"/>
    <property type="molecule type" value="Genomic_DNA"/>
</dbReference>
<evidence type="ECO:0008006" key="4">
    <source>
        <dbReference type="Google" id="ProtNLM"/>
    </source>
</evidence>
<keyword evidence="1" id="KW-0812">Transmembrane</keyword>
<proteinExistence type="predicted"/>
<feature type="transmembrane region" description="Helical" evidence="1">
    <location>
        <begin position="57"/>
        <end position="78"/>
    </location>
</feature>
<evidence type="ECO:0000313" key="2">
    <source>
        <dbReference type="EMBL" id="QMV86168.1"/>
    </source>
</evidence>
<evidence type="ECO:0000313" key="3">
    <source>
        <dbReference type="Proteomes" id="UP000515570"/>
    </source>
</evidence>
<reference evidence="2 3" key="1">
    <citation type="submission" date="2020-07" db="EMBL/GenBank/DDBJ databases">
        <title>non toxigenic Corynebacterium sp. nov from a clinical source.</title>
        <authorList>
            <person name="Bernier A.-M."/>
            <person name="Bernard K."/>
        </authorList>
    </citation>
    <scope>NUCLEOTIDE SEQUENCE [LARGE SCALE GENOMIC DNA]</scope>
    <source>
        <strain evidence="3">NML 93-0612</strain>
    </source>
</reference>
<organism evidence="2 3">
    <name type="scientific">Corynebacterium hindlerae</name>
    <dbReference type="NCBI Taxonomy" id="699041"/>
    <lineage>
        <taxon>Bacteria</taxon>
        <taxon>Bacillati</taxon>
        <taxon>Actinomycetota</taxon>
        <taxon>Actinomycetes</taxon>
        <taxon>Mycobacteriales</taxon>
        <taxon>Corynebacteriaceae</taxon>
        <taxon>Corynebacterium</taxon>
    </lineage>
</organism>
<dbReference type="RefSeq" id="WP_182386979.1">
    <property type="nucleotide sequence ID" value="NZ_CP059833.1"/>
</dbReference>
<keyword evidence="1" id="KW-1133">Transmembrane helix</keyword>
<gene>
    <name evidence="2" type="ORF">HW450_05490</name>
</gene>
<evidence type="ECO:0000256" key="1">
    <source>
        <dbReference type="SAM" id="Phobius"/>
    </source>
</evidence>
<keyword evidence="1" id="KW-0472">Membrane</keyword>
<name>A0A7G5FHS7_9CORY</name>
<feature type="transmembrane region" description="Helical" evidence="1">
    <location>
        <begin position="12"/>
        <end position="37"/>
    </location>
</feature>
<protein>
    <recommendedName>
        <fullName evidence="4">Alkaline shock response membrane anchor protein AmaP</fullName>
    </recommendedName>
</protein>
<keyword evidence="3" id="KW-1185">Reference proteome</keyword>
<dbReference type="Proteomes" id="UP000515570">
    <property type="component" value="Chromosome"/>
</dbReference>
<accession>A0A7G5FHS7</accession>